<organism evidence="1 2">
    <name type="scientific">Coprinopsis marcescibilis</name>
    <name type="common">Agaric fungus</name>
    <name type="synonym">Psathyrella marcescibilis</name>
    <dbReference type="NCBI Taxonomy" id="230819"/>
    <lineage>
        <taxon>Eukaryota</taxon>
        <taxon>Fungi</taxon>
        <taxon>Dikarya</taxon>
        <taxon>Basidiomycota</taxon>
        <taxon>Agaricomycotina</taxon>
        <taxon>Agaricomycetes</taxon>
        <taxon>Agaricomycetidae</taxon>
        <taxon>Agaricales</taxon>
        <taxon>Agaricineae</taxon>
        <taxon>Psathyrellaceae</taxon>
        <taxon>Coprinopsis</taxon>
    </lineage>
</organism>
<sequence>MTRPLPEPTWNGAAGTIRQFIRDFTWFSKRCNFPSDYYVPDILSYIPASQFKVWERVAQDHPDWDDFVKKILEYYPEPSLVDSSSRMDQFISENKAQPHRTSNKCDFFAYLRWFTIVLSAIEHHRTVPNSEKVSKFSQGLSTIVGALIDKHKPQDMNEIIAAGNAVFDNIGLLDLKTKALFEKLVHSNLEACRQSVIYQGYTPLSSANRDEPGLTVISHG</sequence>
<dbReference type="Proteomes" id="UP000307440">
    <property type="component" value="Unassembled WGS sequence"/>
</dbReference>
<gene>
    <name evidence="1" type="ORF">FA15DRAFT_709794</name>
</gene>
<accession>A0A5C3KEI7</accession>
<evidence type="ECO:0000313" key="1">
    <source>
        <dbReference type="EMBL" id="TFK18516.1"/>
    </source>
</evidence>
<protein>
    <submittedName>
        <fullName evidence="1">Uncharacterized protein</fullName>
    </submittedName>
</protein>
<dbReference type="EMBL" id="ML210395">
    <property type="protein sequence ID" value="TFK18516.1"/>
    <property type="molecule type" value="Genomic_DNA"/>
</dbReference>
<reference evidence="1 2" key="1">
    <citation type="journal article" date="2019" name="Nat. Ecol. Evol.">
        <title>Megaphylogeny resolves global patterns of mushroom evolution.</title>
        <authorList>
            <person name="Varga T."/>
            <person name="Krizsan K."/>
            <person name="Foldi C."/>
            <person name="Dima B."/>
            <person name="Sanchez-Garcia M."/>
            <person name="Sanchez-Ramirez S."/>
            <person name="Szollosi G.J."/>
            <person name="Szarkandi J.G."/>
            <person name="Papp V."/>
            <person name="Albert L."/>
            <person name="Andreopoulos W."/>
            <person name="Angelini C."/>
            <person name="Antonin V."/>
            <person name="Barry K.W."/>
            <person name="Bougher N.L."/>
            <person name="Buchanan P."/>
            <person name="Buyck B."/>
            <person name="Bense V."/>
            <person name="Catcheside P."/>
            <person name="Chovatia M."/>
            <person name="Cooper J."/>
            <person name="Damon W."/>
            <person name="Desjardin D."/>
            <person name="Finy P."/>
            <person name="Geml J."/>
            <person name="Haridas S."/>
            <person name="Hughes K."/>
            <person name="Justo A."/>
            <person name="Karasinski D."/>
            <person name="Kautmanova I."/>
            <person name="Kiss B."/>
            <person name="Kocsube S."/>
            <person name="Kotiranta H."/>
            <person name="LaButti K.M."/>
            <person name="Lechner B.E."/>
            <person name="Liimatainen K."/>
            <person name="Lipzen A."/>
            <person name="Lukacs Z."/>
            <person name="Mihaltcheva S."/>
            <person name="Morgado L.N."/>
            <person name="Niskanen T."/>
            <person name="Noordeloos M.E."/>
            <person name="Ohm R.A."/>
            <person name="Ortiz-Santana B."/>
            <person name="Ovrebo C."/>
            <person name="Racz N."/>
            <person name="Riley R."/>
            <person name="Savchenko A."/>
            <person name="Shiryaev A."/>
            <person name="Soop K."/>
            <person name="Spirin V."/>
            <person name="Szebenyi C."/>
            <person name="Tomsovsky M."/>
            <person name="Tulloss R.E."/>
            <person name="Uehling J."/>
            <person name="Grigoriev I.V."/>
            <person name="Vagvolgyi C."/>
            <person name="Papp T."/>
            <person name="Martin F.M."/>
            <person name="Miettinen O."/>
            <person name="Hibbett D.S."/>
            <person name="Nagy L.G."/>
        </authorList>
    </citation>
    <scope>NUCLEOTIDE SEQUENCE [LARGE SCALE GENOMIC DNA]</scope>
    <source>
        <strain evidence="1 2">CBS 121175</strain>
    </source>
</reference>
<name>A0A5C3KEI7_COPMA</name>
<keyword evidence="2" id="KW-1185">Reference proteome</keyword>
<proteinExistence type="predicted"/>
<dbReference type="AlphaFoldDB" id="A0A5C3KEI7"/>
<evidence type="ECO:0000313" key="2">
    <source>
        <dbReference type="Proteomes" id="UP000307440"/>
    </source>
</evidence>